<dbReference type="Proteomes" id="UP000325755">
    <property type="component" value="Chromosome"/>
</dbReference>
<dbReference type="AlphaFoldDB" id="A0A5Q0BFS4"/>
<organism evidence="8 9">
    <name type="scientific">Candidatus Methylospira mobilis</name>
    <dbReference type="NCBI Taxonomy" id="1808979"/>
    <lineage>
        <taxon>Bacteria</taxon>
        <taxon>Pseudomonadati</taxon>
        <taxon>Pseudomonadota</taxon>
        <taxon>Gammaproteobacteria</taxon>
        <taxon>Methylococcales</taxon>
        <taxon>Methylococcaceae</taxon>
        <taxon>Candidatus Methylospira</taxon>
    </lineage>
</organism>
<evidence type="ECO:0000256" key="5">
    <source>
        <dbReference type="ARBA" id="ARBA00048348"/>
    </source>
</evidence>
<dbReference type="InterPro" id="IPR036874">
    <property type="entry name" value="Carbonic_anhydrase_sf"/>
</dbReference>
<dbReference type="SMART" id="SM00947">
    <property type="entry name" value="Pro_CA"/>
    <property type="match status" value="1"/>
</dbReference>
<keyword evidence="9" id="KW-1185">Reference proteome</keyword>
<dbReference type="OrthoDB" id="9797527at2"/>
<dbReference type="PROSITE" id="PS00704">
    <property type="entry name" value="PROK_CO2_ANHYDRASE_1"/>
    <property type="match status" value="1"/>
</dbReference>
<name>A0A5Q0BFS4_9GAMM</name>
<protein>
    <recommendedName>
        <fullName evidence="7">Carbonic anhydrase</fullName>
        <ecNumber evidence="7">4.2.1.1</ecNumber>
    </recommendedName>
    <alternativeName>
        <fullName evidence="7">Carbonate dehydratase</fullName>
    </alternativeName>
</protein>
<dbReference type="InParanoid" id="A0A5Q0BFS4"/>
<evidence type="ECO:0000256" key="4">
    <source>
        <dbReference type="ARBA" id="ARBA00023239"/>
    </source>
</evidence>
<comment type="similarity">
    <text evidence="1 7">Belongs to the beta-class carbonic anhydrase family.</text>
</comment>
<reference evidence="8 9" key="1">
    <citation type="submission" date="2019-09" db="EMBL/GenBank/DDBJ databases">
        <title>Ecophysiology of the spiral-shaped methanotroph Methylospira mobilis as revealed by the complete genome sequence.</title>
        <authorList>
            <person name="Oshkin I.Y."/>
            <person name="Dedysh S.N."/>
            <person name="Miroshnikov K."/>
            <person name="Danilova O.V."/>
            <person name="Hakobyan A."/>
            <person name="Liesack W."/>
        </authorList>
    </citation>
    <scope>NUCLEOTIDE SEQUENCE [LARGE SCALE GENOMIC DNA]</scope>
    <source>
        <strain evidence="8 9">Shm1</strain>
    </source>
</reference>
<gene>
    <name evidence="8" type="ORF">F6R98_08560</name>
</gene>
<evidence type="ECO:0000313" key="9">
    <source>
        <dbReference type="Proteomes" id="UP000325755"/>
    </source>
</evidence>
<dbReference type="PROSITE" id="PS00705">
    <property type="entry name" value="PROK_CO2_ANHYDRASE_2"/>
    <property type="match status" value="1"/>
</dbReference>
<dbReference type="Pfam" id="PF00484">
    <property type="entry name" value="Pro_CA"/>
    <property type="match status" value="1"/>
</dbReference>
<dbReference type="FunFam" id="3.40.1050.10:FF:000001">
    <property type="entry name" value="Carbonic anhydrase"/>
    <property type="match status" value="1"/>
</dbReference>
<dbReference type="KEGG" id="mmob:F6R98_08560"/>
<feature type="binding site" evidence="6">
    <location>
        <position position="49"/>
    </location>
    <ligand>
        <name>Zn(2+)</name>
        <dbReference type="ChEBI" id="CHEBI:29105"/>
    </ligand>
</feature>
<evidence type="ECO:0000256" key="6">
    <source>
        <dbReference type="PIRSR" id="PIRSR601765-1"/>
    </source>
</evidence>
<evidence type="ECO:0000256" key="7">
    <source>
        <dbReference type="RuleBase" id="RU003956"/>
    </source>
</evidence>
<dbReference type="EMBL" id="CP044205">
    <property type="protein sequence ID" value="QFY42670.1"/>
    <property type="molecule type" value="Genomic_DNA"/>
</dbReference>
<accession>A0A5Q0BFS4</accession>
<dbReference type="NCBIfam" id="NF007756">
    <property type="entry name" value="PRK10437.1"/>
    <property type="match status" value="1"/>
</dbReference>
<comment type="catalytic activity">
    <reaction evidence="5 7">
        <text>hydrogencarbonate + H(+) = CO2 + H2O</text>
        <dbReference type="Rhea" id="RHEA:10748"/>
        <dbReference type="ChEBI" id="CHEBI:15377"/>
        <dbReference type="ChEBI" id="CHEBI:15378"/>
        <dbReference type="ChEBI" id="CHEBI:16526"/>
        <dbReference type="ChEBI" id="CHEBI:17544"/>
        <dbReference type="EC" id="4.2.1.1"/>
    </reaction>
</comment>
<dbReference type="InterPro" id="IPR015892">
    <property type="entry name" value="Carbonic_anhydrase_CS"/>
</dbReference>
<dbReference type="RefSeq" id="WP_153248665.1">
    <property type="nucleotide sequence ID" value="NZ_CP044205.1"/>
</dbReference>
<feature type="binding site" evidence="6">
    <location>
        <position position="106"/>
    </location>
    <ligand>
        <name>Zn(2+)</name>
        <dbReference type="ChEBI" id="CHEBI:29105"/>
    </ligand>
</feature>
<dbReference type="PANTHER" id="PTHR11002:SF76">
    <property type="entry name" value="CARBONIC ANHYDRASE"/>
    <property type="match status" value="1"/>
</dbReference>
<evidence type="ECO:0000256" key="3">
    <source>
        <dbReference type="ARBA" id="ARBA00022833"/>
    </source>
</evidence>
<dbReference type="FunCoup" id="A0A5Q0BFS4">
    <property type="interactions" value="281"/>
</dbReference>
<evidence type="ECO:0000256" key="2">
    <source>
        <dbReference type="ARBA" id="ARBA00022723"/>
    </source>
</evidence>
<comment type="function">
    <text evidence="7">Reversible hydration of carbon dioxide.</text>
</comment>
<keyword evidence="3 6" id="KW-0862">Zinc</keyword>
<evidence type="ECO:0000256" key="1">
    <source>
        <dbReference type="ARBA" id="ARBA00006217"/>
    </source>
</evidence>
<comment type="cofactor">
    <cofactor evidence="6">
        <name>Zn(2+)</name>
        <dbReference type="ChEBI" id="CHEBI:29105"/>
    </cofactor>
    <text evidence="6">Binds 1 zinc ion per subunit.</text>
</comment>
<dbReference type="GO" id="GO:0015976">
    <property type="term" value="P:carbon utilization"/>
    <property type="evidence" value="ECO:0007669"/>
    <property type="project" value="InterPro"/>
</dbReference>
<dbReference type="GO" id="GO:0008270">
    <property type="term" value="F:zinc ion binding"/>
    <property type="evidence" value="ECO:0007669"/>
    <property type="project" value="UniProtKB-UniRule"/>
</dbReference>
<dbReference type="GO" id="GO:0004089">
    <property type="term" value="F:carbonate dehydratase activity"/>
    <property type="evidence" value="ECO:0007669"/>
    <property type="project" value="UniProtKB-UniRule"/>
</dbReference>
<keyword evidence="4 7" id="KW-0456">Lyase</keyword>
<proteinExistence type="inferred from homology"/>
<keyword evidence="2 6" id="KW-0479">Metal-binding</keyword>
<dbReference type="CDD" id="cd00883">
    <property type="entry name" value="beta_CA_cladeA"/>
    <property type="match status" value="1"/>
</dbReference>
<feature type="binding site" evidence="6">
    <location>
        <position position="47"/>
    </location>
    <ligand>
        <name>Zn(2+)</name>
        <dbReference type="ChEBI" id="CHEBI:29105"/>
    </ligand>
</feature>
<dbReference type="Gene3D" id="3.40.1050.10">
    <property type="entry name" value="Carbonic anhydrase"/>
    <property type="match status" value="1"/>
</dbReference>
<dbReference type="PANTHER" id="PTHR11002">
    <property type="entry name" value="CARBONIC ANHYDRASE"/>
    <property type="match status" value="1"/>
</dbReference>
<evidence type="ECO:0000313" key="8">
    <source>
        <dbReference type="EMBL" id="QFY42670.1"/>
    </source>
</evidence>
<dbReference type="SUPFAM" id="SSF53056">
    <property type="entry name" value="beta-carbonic anhydrase, cab"/>
    <property type="match status" value="1"/>
</dbReference>
<sequence>MKPIPITDLSHLLENNLRWARETSAAVPDFFESTTLMQAPKYLWIGCSDSRVPATQVTGLNPGEIFEHRNIGNVVVHTDLNCLSVTQYAIDILKVEHILVVGHYGCGGVSAALDGESHGLVDNWLRHIQDVISHHEDWMINQPDFDIRWKALCEFNVIEQVRNIARTTIVGHAWRRCQNLKVHGWIYGVNDGLIKDLNVTLDRLSNIDSAVVSAIEQSYARHASDYGLISACGRSTLMDAEVNPD</sequence>
<dbReference type="InterPro" id="IPR001765">
    <property type="entry name" value="Carbonic_anhydrase"/>
</dbReference>
<feature type="binding site" evidence="6">
    <location>
        <position position="103"/>
    </location>
    <ligand>
        <name>Zn(2+)</name>
        <dbReference type="ChEBI" id="CHEBI:29105"/>
    </ligand>
</feature>
<dbReference type="EC" id="4.2.1.1" evidence="7"/>